<evidence type="ECO:0000256" key="3">
    <source>
        <dbReference type="ARBA" id="ARBA00013368"/>
    </source>
</evidence>
<organism evidence="6 7">
    <name type="scientific">Alkalithermobacter paradoxus</name>
    <dbReference type="NCBI Taxonomy" id="29349"/>
    <lineage>
        <taxon>Bacteria</taxon>
        <taxon>Bacillati</taxon>
        <taxon>Bacillota</taxon>
        <taxon>Clostridia</taxon>
        <taxon>Peptostreptococcales</taxon>
        <taxon>Tepidibacteraceae</taxon>
        <taxon>Alkalithermobacter</taxon>
    </lineage>
</organism>
<protein>
    <recommendedName>
        <fullName evidence="3">Nuclease SbcCD subunit C</fullName>
    </recommendedName>
</protein>
<dbReference type="RefSeq" id="WP_079413188.1">
    <property type="nucleotide sequence ID" value="NZ_MZGW01000008.1"/>
</dbReference>
<gene>
    <name evidence="6" type="ORF">CLOTH_17610</name>
</gene>
<dbReference type="SUPFAM" id="SSF75712">
    <property type="entry name" value="Rad50 coiled-coil Zn hook"/>
    <property type="match status" value="1"/>
</dbReference>
<evidence type="ECO:0000256" key="2">
    <source>
        <dbReference type="ARBA" id="ARBA00011322"/>
    </source>
</evidence>
<keyword evidence="7" id="KW-1185">Reference proteome</keyword>
<evidence type="ECO:0000256" key="1">
    <source>
        <dbReference type="ARBA" id="ARBA00006930"/>
    </source>
</evidence>
<sequence length="443" mass="50550">MKYIKEIIINNFQSHKDTHLEFVNGLNTIIGESDKGKSAIIRAIKWVMLNEPQGNSMVRDKCSECSVTLVFDDGVSVTRSKILKGKKTITSKNIYIINYPDGTVSENENFGTDVPEEVLDACGVKILKIDKDLYEVPNFLFQLEAPFLISSTGSDRSKTIGKLINANLFDSAIRDIKSDMLDVSKKLKEYQSNLDSLNEEMKLYENLEEEEKILEDIDMLISSYESIESSIDKLKSYVSMFSHIKSEKLRLGSVISSLQNIDSCELILKNIELKHRESSDLNRIKTSLDNISKSKHYTKNVLCALKDIDNVESVYYELKDKINCLNEVNKLNKNMKLIKNEQIKYKNVLNMLPDYSNIESLYDSLISKGKDIEKLHDVNKNYKDTIERIKKGKSYLITVNDELLSITKLYSSTLRAMGKCPTCFTNIDEDSINNIINGLNKED</sequence>
<dbReference type="PANTHER" id="PTHR32114:SF2">
    <property type="entry name" value="ABC TRANSPORTER ABCH.3"/>
    <property type="match status" value="1"/>
</dbReference>
<accession>A0A1V4I550</accession>
<proteinExistence type="inferred from homology"/>
<dbReference type="STRING" id="29349.CLOTH_17610"/>
<evidence type="ECO:0000313" key="6">
    <source>
        <dbReference type="EMBL" id="OPJ55096.1"/>
    </source>
</evidence>
<comment type="subunit">
    <text evidence="2">Heterodimer of SbcC and SbcD.</text>
</comment>
<evidence type="ECO:0000313" key="7">
    <source>
        <dbReference type="Proteomes" id="UP000190140"/>
    </source>
</evidence>
<dbReference type="EMBL" id="MZGW01000008">
    <property type="protein sequence ID" value="OPJ55096.1"/>
    <property type="molecule type" value="Genomic_DNA"/>
</dbReference>
<comment type="similarity">
    <text evidence="1">Belongs to the SMC family. SbcC subfamily.</text>
</comment>
<evidence type="ECO:0000256" key="4">
    <source>
        <dbReference type="SAM" id="Coils"/>
    </source>
</evidence>
<dbReference type="AlphaFoldDB" id="A0A1V4I550"/>
<name>A0A1V4I550_9FIRM</name>
<dbReference type="Gene3D" id="3.40.50.300">
    <property type="entry name" value="P-loop containing nucleotide triphosphate hydrolases"/>
    <property type="match status" value="1"/>
</dbReference>
<reference evidence="6 7" key="1">
    <citation type="submission" date="2017-03" db="EMBL/GenBank/DDBJ databases">
        <title>Genome sequence of Clostridium thermoalcaliphilum DSM 7309.</title>
        <authorList>
            <person name="Poehlein A."/>
            <person name="Daniel R."/>
        </authorList>
    </citation>
    <scope>NUCLEOTIDE SEQUENCE [LARGE SCALE GENOMIC DNA]</scope>
    <source>
        <strain evidence="6 7">DSM 7309</strain>
    </source>
</reference>
<dbReference type="PANTHER" id="PTHR32114">
    <property type="entry name" value="ABC TRANSPORTER ABCH.3"/>
    <property type="match status" value="1"/>
</dbReference>
<dbReference type="Pfam" id="PF13476">
    <property type="entry name" value="AAA_23"/>
    <property type="match status" value="1"/>
</dbReference>
<evidence type="ECO:0000259" key="5">
    <source>
        <dbReference type="Pfam" id="PF13476"/>
    </source>
</evidence>
<keyword evidence="4" id="KW-0175">Coiled coil</keyword>
<dbReference type="Proteomes" id="UP000190140">
    <property type="component" value="Unassembled WGS sequence"/>
</dbReference>
<dbReference type="GO" id="GO:0016887">
    <property type="term" value="F:ATP hydrolysis activity"/>
    <property type="evidence" value="ECO:0007669"/>
    <property type="project" value="InterPro"/>
</dbReference>
<feature type="domain" description="Rad50/SbcC-type AAA" evidence="5">
    <location>
        <begin position="7"/>
        <end position="229"/>
    </location>
</feature>
<dbReference type="GO" id="GO:0006302">
    <property type="term" value="P:double-strand break repair"/>
    <property type="evidence" value="ECO:0007669"/>
    <property type="project" value="InterPro"/>
</dbReference>
<dbReference type="OrthoDB" id="267455at2"/>
<comment type="caution">
    <text evidence="6">The sequence shown here is derived from an EMBL/GenBank/DDBJ whole genome shotgun (WGS) entry which is preliminary data.</text>
</comment>
<dbReference type="InterPro" id="IPR027417">
    <property type="entry name" value="P-loop_NTPase"/>
</dbReference>
<dbReference type="SUPFAM" id="SSF52540">
    <property type="entry name" value="P-loop containing nucleoside triphosphate hydrolases"/>
    <property type="match status" value="1"/>
</dbReference>
<feature type="coiled-coil region" evidence="4">
    <location>
        <begin position="173"/>
        <end position="217"/>
    </location>
</feature>
<dbReference type="InterPro" id="IPR038729">
    <property type="entry name" value="Rad50/SbcC_AAA"/>
</dbReference>